<proteinExistence type="predicted"/>
<dbReference type="CDD" id="cd07989">
    <property type="entry name" value="LPLAT_AGPAT-like"/>
    <property type="match status" value="1"/>
</dbReference>
<dbReference type="GO" id="GO:0006654">
    <property type="term" value="P:phosphatidic acid biosynthetic process"/>
    <property type="evidence" value="ECO:0007669"/>
    <property type="project" value="TreeGrafter"/>
</dbReference>
<name>A0A1G2Q1V4_9BACT</name>
<gene>
    <name evidence="4" type="ORF">A2Z62_00695</name>
</gene>
<dbReference type="InterPro" id="IPR002123">
    <property type="entry name" value="Plipid/glycerol_acylTrfase"/>
</dbReference>
<accession>A0A1G2Q1V4</accession>
<protein>
    <recommendedName>
        <fullName evidence="3">Phospholipid/glycerol acyltransferase domain-containing protein</fullName>
    </recommendedName>
</protein>
<dbReference type="SMART" id="SM00563">
    <property type="entry name" value="PlsC"/>
    <property type="match status" value="1"/>
</dbReference>
<dbReference type="Proteomes" id="UP000177649">
    <property type="component" value="Unassembled WGS sequence"/>
</dbReference>
<evidence type="ECO:0000313" key="5">
    <source>
        <dbReference type="Proteomes" id="UP000177649"/>
    </source>
</evidence>
<dbReference type="PANTHER" id="PTHR10434:SF11">
    <property type="entry name" value="1-ACYL-SN-GLYCEROL-3-PHOSPHATE ACYLTRANSFERASE"/>
    <property type="match status" value="1"/>
</dbReference>
<feature type="domain" description="Phospholipid/glycerol acyltransferase" evidence="3">
    <location>
        <begin position="43"/>
        <end position="173"/>
    </location>
</feature>
<evidence type="ECO:0000256" key="1">
    <source>
        <dbReference type="ARBA" id="ARBA00022679"/>
    </source>
</evidence>
<comment type="caution">
    <text evidence="4">The sequence shown here is derived from an EMBL/GenBank/DDBJ whole genome shotgun (WGS) entry which is preliminary data.</text>
</comment>
<dbReference type="AlphaFoldDB" id="A0A1G2Q1V4"/>
<reference evidence="4 5" key="1">
    <citation type="journal article" date="2016" name="Nat. Commun.">
        <title>Thousands of microbial genomes shed light on interconnected biogeochemical processes in an aquifer system.</title>
        <authorList>
            <person name="Anantharaman K."/>
            <person name="Brown C.T."/>
            <person name="Hug L.A."/>
            <person name="Sharon I."/>
            <person name="Castelle C.J."/>
            <person name="Probst A.J."/>
            <person name="Thomas B.C."/>
            <person name="Singh A."/>
            <person name="Wilkins M.J."/>
            <person name="Karaoz U."/>
            <person name="Brodie E.L."/>
            <person name="Williams K.H."/>
            <person name="Hubbard S.S."/>
            <person name="Banfield J.F."/>
        </authorList>
    </citation>
    <scope>NUCLEOTIDE SEQUENCE [LARGE SCALE GENOMIC DNA]</scope>
</reference>
<dbReference type="STRING" id="1802370.A2Z62_00695"/>
<dbReference type="Pfam" id="PF01553">
    <property type="entry name" value="Acyltransferase"/>
    <property type="match status" value="1"/>
</dbReference>
<dbReference type="GO" id="GO:0003841">
    <property type="term" value="F:1-acylglycerol-3-phosphate O-acyltransferase activity"/>
    <property type="evidence" value="ECO:0007669"/>
    <property type="project" value="TreeGrafter"/>
</dbReference>
<keyword evidence="2" id="KW-0012">Acyltransferase</keyword>
<dbReference type="PANTHER" id="PTHR10434">
    <property type="entry name" value="1-ACYL-SN-GLYCEROL-3-PHOSPHATE ACYLTRANSFERASE"/>
    <property type="match status" value="1"/>
</dbReference>
<evidence type="ECO:0000313" key="4">
    <source>
        <dbReference type="EMBL" id="OHA54544.1"/>
    </source>
</evidence>
<dbReference type="EMBL" id="MHTA01000009">
    <property type="protein sequence ID" value="OHA54544.1"/>
    <property type="molecule type" value="Genomic_DNA"/>
</dbReference>
<organism evidence="4 5">
    <name type="scientific">Candidatus Terrybacteria bacterium RIFCSPLOWO2_02_42_20</name>
    <dbReference type="NCBI Taxonomy" id="1802370"/>
    <lineage>
        <taxon>Bacteria</taxon>
        <taxon>Candidatus Terryibacteriota</taxon>
    </lineage>
</organism>
<evidence type="ECO:0000259" key="3">
    <source>
        <dbReference type="SMART" id="SM00563"/>
    </source>
</evidence>
<keyword evidence="1" id="KW-0808">Transferase</keyword>
<dbReference type="SUPFAM" id="SSF69593">
    <property type="entry name" value="Glycerol-3-phosphate (1)-acyltransferase"/>
    <property type="match status" value="1"/>
</dbReference>
<sequence>MPKFLIKISQLSFCCFSFLVLKIFTRLKIEGQENIKEVEDGPVIFASNHNSFIDSGISAAVMPKNITYLKKIAPLRFLVMDKYFSWKILPVRIFLEMMGAIKVKKAKVKLEDNSHLHEVLSEPVKFLKQGGKIWIYPEGGFHKDGTPKKIRIGVAFLRQQTEAPILPIRIIGNDKVMSKVVSFLPKLTTMIGLNKIRVIIGKPIYSLENSSLEDASNEIMRSIYGLK</sequence>
<evidence type="ECO:0000256" key="2">
    <source>
        <dbReference type="ARBA" id="ARBA00023315"/>
    </source>
</evidence>